<dbReference type="GO" id="GO:0042956">
    <property type="term" value="P:maltodextrin transmembrane transport"/>
    <property type="evidence" value="ECO:0007669"/>
    <property type="project" value="TreeGrafter"/>
</dbReference>
<protein>
    <submittedName>
        <fullName evidence="5">Extracellular solute-binding protein</fullName>
    </submittedName>
</protein>
<dbReference type="Gene3D" id="3.40.190.10">
    <property type="entry name" value="Periplasmic binding protein-like II"/>
    <property type="match status" value="2"/>
</dbReference>
<dbReference type="InterPro" id="IPR006059">
    <property type="entry name" value="SBP"/>
</dbReference>
<organism evidence="5">
    <name type="scientific">Sinorhizobium medicae</name>
    <dbReference type="NCBI Taxonomy" id="110321"/>
    <lineage>
        <taxon>Bacteria</taxon>
        <taxon>Pseudomonadati</taxon>
        <taxon>Pseudomonadota</taxon>
        <taxon>Alphaproteobacteria</taxon>
        <taxon>Hyphomicrobiales</taxon>
        <taxon>Rhizobiaceae</taxon>
        <taxon>Sinorhizobium/Ensifer group</taxon>
        <taxon>Sinorhizobium</taxon>
    </lineage>
</organism>
<comment type="similarity">
    <text evidence="1">Belongs to the bacterial solute-binding protein 1 family.</text>
</comment>
<comment type="caution">
    <text evidence="5">The sequence shown here is derived from an EMBL/GenBank/DDBJ whole genome shotgun (WGS) entry which is preliminary data.</text>
</comment>
<reference evidence="5" key="1">
    <citation type="journal article" date="2013" name="Genome Biol.">
        <title>Comparative genomics of the core and accessory genomes of 48 Sinorhizobium strains comprising five genospecies.</title>
        <authorList>
            <person name="Sugawara M."/>
            <person name="Epstein B."/>
            <person name="Badgley B.D."/>
            <person name="Unno T."/>
            <person name="Xu L."/>
            <person name="Reese J."/>
            <person name="Gyaneshwar P."/>
            <person name="Denny R."/>
            <person name="Mudge J."/>
            <person name="Bharti A.K."/>
            <person name="Farmer A.D."/>
            <person name="May G.D."/>
            <person name="Woodward J.E."/>
            <person name="Medigue C."/>
            <person name="Vallenet D."/>
            <person name="Lajus A."/>
            <person name="Rouy Z."/>
            <person name="Martinez-Vaz B."/>
            <person name="Tiffin P."/>
            <person name="Young N.D."/>
            <person name="Sadowsky M.J."/>
        </authorList>
    </citation>
    <scope>NUCLEOTIDE SEQUENCE</scope>
    <source>
        <strain evidence="5">M1</strain>
    </source>
</reference>
<accession>A0A6G1WI79</accession>
<dbReference type="EMBL" id="WISB01000052">
    <property type="protein sequence ID" value="MQW69373.1"/>
    <property type="molecule type" value="Genomic_DNA"/>
</dbReference>
<evidence type="ECO:0000256" key="4">
    <source>
        <dbReference type="ARBA" id="ARBA00022764"/>
    </source>
</evidence>
<evidence type="ECO:0000256" key="2">
    <source>
        <dbReference type="ARBA" id="ARBA00022448"/>
    </source>
</evidence>
<evidence type="ECO:0000256" key="3">
    <source>
        <dbReference type="ARBA" id="ARBA00022729"/>
    </source>
</evidence>
<name>A0A6G1WI79_9HYPH</name>
<sequence length="435" mass="46878">MWHHFMGGSAWPQGNGEDIVRLKRLLIAGAAAALAAMPASAGELSFWHAYAGQQDKVEFIDFALGEFAKAHPEVKLEVVAAEQSAYKTKLNTAMASGNPPDVFYTLPGGFLNAFVKGGQMYALDEELARDGWRDSFLESAISQTSKDGHTYAVPVDVDSVVFWYDKARFAENGWTVPKTYEELLALAEKVKGEGLVPFSLGNKDSWPATFWFQYLEMRLKGSGVVSAFVNGDPDATLGAEATKAMEKLAELAKQEYFPIGFNGMSDQEANMLFLNGQAAMMLNGTWQIGASADAPEGFELGYFAFPAVAGGAGDQSDVLAGVAASFGVSQKAENKADAVTLLKFLTSREVMTKYVELRKTMVTVKDATTETAAGPVLYDISNKLMKAAGHLDPFYDTAMPPAATNIYYTSLQGVLDGSLPPADAAKRIEDALRAK</sequence>
<keyword evidence="4" id="KW-0574">Periplasm</keyword>
<dbReference type="PANTHER" id="PTHR30061">
    <property type="entry name" value="MALTOSE-BINDING PERIPLASMIC PROTEIN"/>
    <property type="match status" value="1"/>
</dbReference>
<dbReference type="GO" id="GO:0015768">
    <property type="term" value="P:maltose transport"/>
    <property type="evidence" value="ECO:0007669"/>
    <property type="project" value="TreeGrafter"/>
</dbReference>
<evidence type="ECO:0000256" key="1">
    <source>
        <dbReference type="ARBA" id="ARBA00008520"/>
    </source>
</evidence>
<dbReference type="AlphaFoldDB" id="A0A6G1WI79"/>
<proteinExistence type="inferred from homology"/>
<keyword evidence="2" id="KW-0813">Transport</keyword>
<keyword evidence="3" id="KW-0732">Signal</keyword>
<dbReference type="SUPFAM" id="SSF53850">
    <property type="entry name" value="Periplasmic binding protein-like II"/>
    <property type="match status" value="1"/>
</dbReference>
<gene>
    <name evidence="5" type="ORF">GHJ91_09335</name>
</gene>
<evidence type="ECO:0000313" key="5">
    <source>
        <dbReference type="EMBL" id="MQW69373.1"/>
    </source>
</evidence>
<dbReference type="GO" id="GO:0055052">
    <property type="term" value="C:ATP-binding cassette (ABC) transporter complex, substrate-binding subunit-containing"/>
    <property type="evidence" value="ECO:0007669"/>
    <property type="project" value="TreeGrafter"/>
</dbReference>
<dbReference type="OMA" id="MMWLEFL"/>
<dbReference type="Pfam" id="PF01547">
    <property type="entry name" value="SBP_bac_1"/>
    <property type="match status" value="1"/>
</dbReference>
<dbReference type="PANTHER" id="PTHR30061:SF50">
    <property type="entry name" value="MALTOSE_MALTODEXTRIN-BINDING PERIPLASMIC PROTEIN"/>
    <property type="match status" value="1"/>
</dbReference>
<dbReference type="GO" id="GO:1901982">
    <property type="term" value="F:maltose binding"/>
    <property type="evidence" value="ECO:0007669"/>
    <property type="project" value="TreeGrafter"/>
</dbReference>